<dbReference type="PANTHER" id="PTHR11365:SF23">
    <property type="entry name" value="HYPOTHETICAL 5-OXOPROLINASE (EUROFUNG)-RELATED"/>
    <property type="match status" value="1"/>
</dbReference>
<keyword evidence="4" id="KW-1185">Reference proteome</keyword>
<sequence length="657" mass="68384">MKVGCDVGGTFTDLVALGDDGVMRLGKALNSGTGPAEGTITALRAAGATPEDVTEFSHGTTTVTNLLIERTGAAVGLITTRGFRDILEIQYSFRERTFAAHYRKEPPLVPRHLRLEVGGRIERDGRESEPVDRDEIAAACRALLDAGVECLAVSLYNAYANPAHERVVAEVWRELAPDRPVTCATDVDARMGEYERVSTATLNASAVPAMRAYAEELRGAIDAPTLYMHSAGGVVTPPDAAERPIQLALSGPAAGVLAARQVARELGIADVITLDMGGTSCDVCLIRDGELRERDTFDVGFGVPARTRSIDISTVGAGGGSIGWMDAGGALQVGPRSAGALPGPACYGRGGTEPTVTDANLVLGILGGGGLLGGSLALDRDAAETALAGLGEQFGVDAVEMAKAMHQIVNANMAQAVRQVTVRHGIDPRSCALVAFGGAGGQHATGVAAELDMGTVIVPAHSSVLSAVGLLTADVRVSETRTLLAPVEAVGTPDVDAIFEELRGEAAARLAGTDVPDLLTERWVGLRYADQWHELAMPVAGDPASLAERFEAEHERRFGTRLADPVQAVDCWVTLVGLRPDVAIGEAASAEVAPPSAGASRELRLFGAEVPVVTREDLGTDGQIGPLLVEEGSTVTVIPPGRRAVLRAGHLVIEDDA</sequence>
<evidence type="ECO:0000313" key="4">
    <source>
        <dbReference type="Proteomes" id="UP001058860"/>
    </source>
</evidence>
<gene>
    <name evidence="3" type="ORF">LRS13_19370</name>
</gene>
<dbReference type="EMBL" id="CP088295">
    <property type="protein sequence ID" value="UUY02824.1"/>
    <property type="molecule type" value="Genomic_DNA"/>
</dbReference>
<evidence type="ECO:0000259" key="1">
    <source>
        <dbReference type="Pfam" id="PF01968"/>
    </source>
</evidence>
<dbReference type="PANTHER" id="PTHR11365">
    <property type="entry name" value="5-OXOPROLINASE RELATED"/>
    <property type="match status" value="1"/>
</dbReference>
<dbReference type="RefSeq" id="WP_353863347.1">
    <property type="nucleotide sequence ID" value="NZ_CP088295.1"/>
</dbReference>
<reference evidence="4" key="1">
    <citation type="submission" date="2021-11" db="EMBL/GenBank/DDBJ databases">
        <title>Cultivation dependent microbiological survey of springs from the worlds oldest radium mine currently devoted to the extraction of radon-saturated water.</title>
        <authorList>
            <person name="Kapinusova G."/>
            <person name="Smrhova T."/>
            <person name="Strejcek M."/>
            <person name="Suman J."/>
            <person name="Jani K."/>
            <person name="Pajer P."/>
            <person name="Uhlik O."/>
        </authorList>
    </citation>
    <scope>NUCLEOTIDE SEQUENCE [LARGE SCALE GENOMIC DNA]</scope>
    <source>
        <strain evidence="4">J379</strain>
    </source>
</reference>
<dbReference type="InterPro" id="IPR045079">
    <property type="entry name" value="Oxoprolinase-like"/>
</dbReference>
<dbReference type="InterPro" id="IPR008040">
    <property type="entry name" value="Hydant_A_N"/>
</dbReference>
<dbReference type="Pfam" id="PF01968">
    <property type="entry name" value="Hydantoinase_A"/>
    <property type="match status" value="1"/>
</dbReference>
<feature type="domain" description="Hydantoinase A/oxoprolinase" evidence="1">
    <location>
        <begin position="196"/>
        <end position="477"/>
    </location>
</feature>
<dbReference type="Pfam" id="PF05378">
    <property type="entry name" value="Hydant_A_N"/>
    <property type="match status" value="1"/>
</dbReference>
<organism evidence="3 4">
    <name type="scientific">Svornostia abyssi</name>
    <dbReference type="NCBI Taxonomy" id="2898438"/>
    <lineage>
        <taxon>Bacteria</taxon>
        <taxon>Bacillati</taxon>
        <taxon>Actinomycetota</taxon>
        <taxon>Thermoleophilia</taxon>
        <taxon>Solirubrobacterales</taxon>
        <taxon>Baekduiaceae</taxon>
        <taxon>Svornostia</taxon>
    </lineage>
</organism>
<evidence type="ECO:0000313" key="3">
    <source>
        <dbReference type="EMBL" id="UUY02824.1"/>
    </source>
</evidence>
<feature type="domain" description="Hydantoinase/oxoprolinase N-terminal" evidence="2">
    <location>
        <begin position="2"/>
        <end position="174"/>
    </location>
</feature>
<dbReference type="InterPro" id="IPR002821">
    <property type="entry name" value="Hydantoinase_A"/>
</dbReference>
<name>A0ABY5PDS3_9ACTN</name>
<protein>
    <submittedName>
        <fullName evidence="3">Hydantoinase/oxoprolinase family protein</fullName>
    </submittedName>
</protein>
<proteinExistence type="predicted"/>
<evidence type="ECO:0000259" key="2">
    <source>
        <dbReference type="Pfam" id="PF05378"/>
    </source>
</evidence>
<accession>A0ABY5PDS3</accession>
<dbReference type="Proteomes" id="UP001058860">
    <property type="component" value="Chromosome"/>
</dbReference>